<keyword evidence="2 6" id="KW-0812">Transmembrane</keyword>
<organism evidence="8 9">
    <name type="scientific">Mongoliitalea lutea</name>
    <dbReference type="NCBI Taxonomy" id="849756"/>
    <lineage>
        <taxon>Bacteria</taxon>
        <taxon>Pseudomonadati</taxon>
        <taxon>Bacteroidota</taxon>
        <taxon>Cytophagia</taxon>
        <taxon>Cytophagales</taxon>
        <taxon>Cyclobacteriaceae</taxon>
        <taxon>Mongoliitalea</taxon>
    </lineage>
</organism>
<evidence type="ECO:0000256" key="2">
    <source>
        <dbReference type="ARBA" id="ARBA00022692"/>
    </source>
</evidence>
<dbReference type="GO" id="GO:0005385">
    <property type="term" value="F:zinc ion transmembrane transporter activity"/>
    <property type="evidence" value="ECO:0007669"/>
    <property type="project" value="TreeGrafter"/>
</dbReference>
<evidence type="ECO:0000256" key="3">
    <source>
        <dbReference type="ARBA" id="ARBA00022906"/>
    </source>
</evidence>
<feature type="domain" description="HMA" evidence="7">
    <location>
        <begin position="2"/>
        <end position="65"/>
    </location>
</feature>
<evidence type="ECO:0000256" key="6">
    <source>
        <dbReference type="SAM" id="Phobius"/>
    </source>
</evidence>
<dbReference type="Proteomes" id="UP000642809">
    <property type="component" value="Unassembled WGS sequence"/>
</dbReference>
<evidence type="ECO:0000256" key="4">
    <source>
        <dbReference type="ARBA" id="ARBA00022989"/>
    </source>
</evidence>
<keyword evidence="4 6" id="KW-1133">Transmembrane helix</keyword>
<dbReference type="InterPro" id="IPR050681">
    <property type="entry name" value="CDF/SLC30A"/>
</dbReference>
<feature type="transmembrane region" description="Helical" evidence="6">
    <location>
        <begin position="241"/>
        <end position="259"/>
    </location>
</feature>
<evidence type="ECO:0000256" key="1">
    <source>
        <dbReference type="ARBA" id="ARBA00004141"/>
    </source>
</evidence>
<dbReference type="InterPro" id="IPR036163">
    <property type="entry name" value="HMA_dom_sf"/>
</dbReference>
<dbReference type="Gene3D" id="1.20.1510.10">
    <property type="entry name" value="Cation efflux protein transmembrane domain"/>
    <property type="match status" value="1"/>
</dbReference>
<dbReference type="PROSITE" id="PS50846">
    <property type="entry name" value="HMA_2"/>
    <property type="match status" value="1"/>
</dbReference>
<accession>A0A8J3D1V6</accession>
<name>A0A8J3D1V6_9BACT</name>
<feature type="transmembrane region" description="Helical" evidence="6">
    <location>
        <begin position="218"/>
        <end position="235"/>
    </location>
</feature>
<reference evidence="8" key="2">
    <citation type="submission" date="2020-09" db="EMBL/GenBank/DDBJ databases">
        <authorList>
            <person name="Sun Q."/>
            <person name="Kim S."/>
        </authorList>
    </citation>
    <scope>NUCLEOTIDE SEQUENCE</scope>
    <source>
        <strain evidence="8">KCTC 23224</strain>
    </source>
</reference>
<evidence type="ECO:0000259" key="7">
    <source>
        <dbReference type="PROSITE" id="PS50846"/>
    </source>
</evidence>
<dbReference type="GO" id="GO:0005886">
    <property type="term" value="C:plasma membrane"/>
    <property type="evidence" value="ECO:0007669"/>
    <property type="project" value="TreeGrafter"/>
</dbReference>
<evidence type="ECO:0000313" key="9">
    <source>
        <dbReference type="Proteomes" id="UP000642809"/>
    </source>
</evidence>
<keyword evidence="5 6" id="KW-0472">Membrane</keyword>
<evidence type="ECO:0000313" key="8">
    <source>
        <dbReference type="EMBL" id="GHB46955.1"/>
    </source>
</evidence>
<sequence>MYKATFIITKMDCPSEETLIRMKLASFDTIQQLHFDIAQRRLEVFFTGDIAPIEKAIDELGLGSTLAETLDILSSEVPQESQERKLLWTVLGINFGFFVIESITGIIFKSMGLIADSLDMLADAVVYGLALIAVGKAATTKRAVAKVAGVLQIMLAVLGFMEVVRRFFGVETIPDFRWMIGVSFFALLANAYCLYLLQKSKSQEAHMKASMIFTSNDIIINCGVMLAGIAVIYSGSAIPDLIIGGIVFLLVLQGAIRILRL</sequence>
<dbReference type="InterPro" id="IPR058533">
    <property type="entry name" value="Cation_efflux_TM"/>
</dbReference>
<dbReference type="RefSeq" id="WP_189584428.1">
    <property type="nucleotide sequence ID" value="NZ_BMYF01000020.1"/>
</dbReference>
<dbReference type="EMBL" id="BMYF01000020">
    <property type="protein sequence ID" value="GHB46955.1"/>
    <property type="molecule type" value="Genomic_DNA"/>
</dbReference>
<feature type="transmembrane region" description="Helical" evidence="6">
    <location>
        <begin position="176"/>
        <end position="197"/>
    </location>
</feature>
<feature type="transmembrane region" description="Helical" evidence="6">
    <location>
        <begin position="145"/>
        <end position="164"/>
    </location>
</feature>
<keyword evidence="3" id="KW-0864">Zinc transport</keyword>
<comment type="caution">
    <text evidence="8">The sequence shown here is derived from an EMBL/GenBank/DDBJ whole genome shotgun (WGS) entry which is preliminary data.</text>
</comment>
<reference evidence="8" key="1">
    <citation type="journal article" date="2014" name="Int. J. Syst. Evol. Microbiol.">
        <title>Complete genome sequence of Corynebacterium casei LMG S-19264T (=DSM 44701T), isolated from a smear-ripened cheese.</title>
        <authorList>
            <consortium name="US DOE Joint Genome Institute (JGI-PGF)"/>
            <person name="Walter F."/>
            <person name="Albersmeier A."/>
            <person name="Kalinowski J."/>
            <person name="Ruckert C."/>
        </authorList>
    </citation>
    <scope>NUCLEOTIDE SEQUENCE</scope>
    <source>
        <strain evidence="8">KCTC 23224</strain>
    </source>
</reference>
<keyword evidence="3" id="KW-0406">Ion transport</keyword>
<proteinExistence type="predicted"/>
<dbReference type="InterPro" id="IPR006121">
    <property type="entry name" value="HMA_dom"/>
</dbReference>
<dbReference type="InterPro" id="IPR027469">
    <property type="entry name" value="Cation_efflux_TMD_sf"/>
</dbReference>
<keyword evidence="3" id="KW-0862">Zinc</keyword>
<dbReference type="SUPFAM" id="SSF161111">
    <property type="entry name" value="Cation efflux protein transmembrane domain-like"/>
    <property type="match status" value="1"/>
</dbReference>
<keyword evidence="3" id="KW-0813">Transport</keyword>
<dbReference type="PANTHER" id="PTHR11562">
    <property type="entry name" value="CATION EFFLUX PROTEIN/ ZINC TRANSPORTER"/>
    <property type="match status" value="1"/>
</dbReference>
<evidence type="ECO:0000256" key="5">
    <source>
        <dbReference type="ARBA" id="ARBA00023136"/>
    </source>
</evidence>
<dbReference type="Pfam" id="PF01545">
    <property type="entry name" value="Cation_efflux"/>
    <property type="match status" value="1"/>
</dbReference>
<gene>
    <name evidence="8" type="ORF">GCM10008106_29830</name>
</gene>
<dbReference type="SUPFAM" id="SSF55008">
    <property type="entry name" value="HMA, heavy metal-associated domain"/>
    <property type="match status" value="1"/>
</dbReference>
<feature type="transmembrane region" description="Helical" evidence="6">
    <location>
        <begin position="120"/>
        <end position="138"/>
    </location>
</feature>
<dbReference type="AlphaFoldDB" id="A0A8J3D1V6"/>
<protein>
    <submittedName>
        <fullName evidence="8">Transporter</fullName>
    </submittedName>
</protein>
<dbReference type="GO" id="GO:0046872">
    <property type="term" value="F:metal ion binding"/>
    <property type="evidence" value="ECO:0007669"/>
    <property type="project" value="InterPro"/>
</dbReference>
<comment type="subcellular location">
    <subcellularLocation>
        <location evidence="1">Membrane</location>
        <topology evidence="1">Multi-pass membrane protein</topology>
    </subcellularLocation>
</comment>
<dbReference type="PANTHER" id="PTHR11562:SF17">
    <property type="entry name" value="RE54080P-RELATED"/>
    <property type="match status" value="1"/>
</dbReference>
<keyword evidence="9" id="KW-1185">Reference proteome</keyword>
<feature type="transmembrane region" description="Helical" evidence="6">
    <location>
        <begin position="86"/>
        <end position="108"/>
    </location>
</feature>